<evidence type="ECO:0000313" key="3">
    <source>
        <dbReference type="Proteomes" id="UP000054928"/>
    </source>
</evidence>
<dbReference type="GeneID" id="36400482"/>
<feature type="coiled-coil region" evidence="1">
    <location>
        <begin position="95"/>
        <end position="122"/>
    </location>
</feature>
<reference evidence="3" key="1">
    <citation type="submission" date="2014-09" db="EMBL/GenBank/DDBJ databases">
        <authorList>
            <person name="Sharma Rahul"/>
            <person name="Thines Marco"/>
        </authorList>
    </citation>
    <scope>NUCLEOTIDE SEQUENCE [LARGE SCALE GENOMIC DNA]</scope>
</reference>
<dbReference type="AlphaFoldDB" id="A0A0P1AB82"/>
<keyword evidence="1" id="KW-0175">Coiled coil</keyword>
<dbReference type="OrthoDB" id="70298at2759"/>
<protein>
    <submittedName>
        <fullName evidence="2">Uncharacterized protein</fullName>
    </submittedName>
</protein>
<evidence type="ECO:0000256" key="1">
    <source>
        <dbReference type="SAM" id="Coils"/>
    </source>
</evidence>
<name>A0A0P1AB82_PLAHL</name>
<keyword evidence="3" id="KW-1185">Reference proteome</keyword>
<feature type="coiled-coil region" evidence="1">
    <location>
        <begin position="24"/>
        <end position="62"/>
    </location>
</feature>
<dbReference type="EMBL" id="CCYD01000288">
    <property type="protein sequence ID" value="CEG37649.1"/>
    <property type="molecule type" value="Genomic_DNA"/>
</dbReference>
<dbReference type="RefSeq" id="XP_024574018.1">
    <property type="nucleotide sequence ID" value="XM_024722997.1"/>
</dbReference>
<accession>A0A0P1AB82</accession>
<sequence>MVALRRPTVNSKASSTTTVKSLSAISLTKKTSALELDLEELKQNLELQSQEVNQRDETLQELVNKVDMLHDAFTSLSDVVTCEVEEMHKKLAITSSNLQDRVNKLEHSFQALEAQVQKDEKIVFEN</sequence>
<dbReference type="Proteomes" id="UP000054928">
    <property type="component" value="Unassembled WGS sequence"/>
</dbReference>
<evidence type="ECO:0000313" key="2">
    <source>
        <dbReference type="EMBL" id="CEG37649.1"/>
    </source>
</evidence>
<organism evidence="2 3">
    <name type="scientific">Plasmopara halstedii</name>
    <name type="common">Downy mildew of sunflower</name>
    <dbReference type="NCBI Taxonomy" id="4781"/>
    <lineage>
        <taxon>Eukaryota</taxon>
        <taxon>Sar</taxon>
        <taxon>Stramenopiles</taxon>
        <taxon>Oomycota</taxon>
        <taxon>Peronosporomycetes</taxon>
        <taxon>Peronosporales</taxon>
        <taxon>Peronosporaceae</taxon>
        <taxon>Plasmopara</taxon>
    </lineage>
</organism>
<proteinExistence type="predicted"/>